<keyword evidence="1" id="KW-0732">Signal</keyword>
<proteinExistence type="predicted"/>
<dbReference type="OrthoDB" id="5307528at2"/>
<feature type="chain" id="PRO_5007572367" description="Outer membrane protein beta-barrel domain-containing protein" evidence="1">
    <location>
        <begin position="22"/>
        <end position="205"/>
    </location>
</feature>
<organism evidence="2 3">
    <name type="scientific">Bdellovibrio bacteriovorus</name>
    <dbReference type="NCBI Taxonomy" id="959"/>
    <lineage>
        <taxon>Bacteria</taxon>
        <taxon>Pseudomonadati</taxon>
        <taxon>Bdellovibrionota</taxon>
        <taxon>Bdellovibrionia</taxon>
        <taxon>Bdellovibrionales</taxon>
        <taxon>Pseudobdellovibrionaceae</taxon>
        <taxon>Bdellovibrio</taxon>
    </lineage>
</organism>
<evidence type="ECO:0000313" key="3">
    <source>
        <dbReference type="Proteomes" id="UP000075320"/>
    </source>
</evidence>
<name>A0A150WDR0_BDEBC</name>
<keyword evidence="3" id="KW-1185">Reference proteome</keyword>
<comment type="caution">
    <text evidence="2">The sequence shown here is derived from an EMBL/GenBank/DDBJ whole genome shotgun (WGS) entry which is preliminary data.</text>
</comment>
<dbReference type="AlphaFoldDB" id="A0A150WDR0"/>
<evidence type="ECO:0000313" key="2">
    <source>
        <dbReference type="EMBL" id="KYG60968.1"/>
    </source>
</evidence>
<evidence type="ECO:0000256" key="1">
    <source>
        <dbReference type="SAM" id="SignalP"/>
    </source>
</evidence>
<reference evidence="2 3" key="1">
    <citation type="submission" date="2016-03" db="EMBL/GenBank/DDBJ databases">
        <authorList>
            <person name="Ploux O."/>
        </authorList>
    </citation>
    <scope>NUCLEOTIDE SEQUENCE [LARGE SCALE GENOMIC DNA]</scope>
    <source>
        <strain evidence="2 3">R0</strain>
    </source>
</reference>
<protein>
    <recommendedName>
        <fullName evidence="4">Outer membrane protein beta-barrel domain-containing protein</fullName>
    </recommendedName>
</protein>
<dbReference type="Proteomes" id="UP000075320">
    <property type="component" value="Unassembled WGS sequence"/>
</dbReference>
<gene>
    <name evidence="2" type="ORF">AZI86_18810</name>
</gene>
<feature type="signal peptide" evidence="1">
    <location>
        <begin position="1"/>
        <end position="21"/>
    </location>
</feature>
<accession>A0A150WDR0</accession>
<evidence type="ECO:0008006" key="4">
    <source>
        <dbReference type="Google" id="ProtNLM"/>
    </source>
</evidence>
<dbReference type="RefSeq" id="WP_061836856.1">
    <property type="nucleotide sequence ID" value="NZ_LUKE01000008.1"/>
</dbReference>
<dbReference type="EMBL" id="LUKE01000008">
    <property type="protein sequence ID" value="KYG60968.1"/>
    <property type="molecule type" value="Genomic_DNA"/>
</dbReference>
<sequence>MSLTKVLSLIFVFLFALPSWAQEGSSSSAAEEIHPELKKNSSNWGLSISSLSWNDKLKLRQGITSDTDYANYNSFIVTVQKEFNLKRWGYSVGLFGGVGQANGGGNSTTITYLKSKVNYSVFGVSPRVFYRMSERIALGTSALVFSRIIDWPVESGTTIDAGRNINATILADINLRIFNKWDLYQGVGPLAEGATMWKLGVNYRF</sequence>